<feature type="compositionally biased region" description="Basic and acidic residues" evidence="2">
    <location>
        <begin position="1396"/>
        <end position="1405"/>
    </location>
</feature>
<dbReference type="Proteomes" id="UP000800092">
    <property type="component" value="Unassembled WGS sequence"/>
</dbReference>
<keyword evidence="4" id="KW-1185">Reference proteome</keyword>
<gene>
    <name evidence="3" type="ORF">EV356DRAFT_528246</name>
</gene>
<dbReference type="PANTHER" id="PTHR23159">
    <property type="entry name" value="CENTROSOMAL PROTEIN 2"/>
    <property type="match status" value="1"/>
</dbReference>
<feature type="compositionally biased region" description="Basic and acidic residues" evidence="2">
    <location>
        <begin position="1615"/>
        <end position="1625"/>
    </location>
</feature>
<organism evidence="3 4">
    <name type="scientific">Viridothelium virens</name>
    <name type="common">Speckled blister lichen</name>
    <name type="synonym">Trypethelium virens</name>
    <dbReference type="NCBI Taxonomy" id="1048519"/>
    <lineage>
        <taxon>Eukaryota</taxon>
        <taxon>Fungi</taxon>
        <taxon>Dikarya</taxon>
        <taxon>Ascomycota</taxon>
        <taxon>Pezizomycotina</taxon>
        <taxon>Dothideomycetes</taxon>
        <taxon>Dothideomycetes incertae sedis</taxon>
        <taxon>Trypetheliales</taxon>
        <taxon>Trypetheliaceae</taxon>
        <taxon>Viridothelium</taxon>
    </lineage>
</organism>
<feature type="compositionally biased region" description="Basic and acidic residues" evidence="2">
    <location>
        <begin position="1720"/>
        <end position="1733"/>
    </location>
</feature>
<feature type="compositionally biased region" description="Basic and acidic residues" evidence="2">
    <location>
        <begin position="129"/>
        <end position="143"/>
    </location>
</feature>
<feature type="region of interest" description="Disordered" evidence="2">
    <location>
        <begin position="1367"/>
        <end position="1439"/>
    </location>
</feature>
<dbReference type="PANTHER" id="PTHR23159:SF31">
    <property type="entry name" value="CENTROSOME-ASSOCIATED PROTEIN CEP250 ISOFORM X1"/>
    <property type="match status" value="1"/>
</dbReference>
<feature type="region of interest" description="Disordered" evidence="2">
    <location>
        <begin position="483"/>
        <end position="534"/>
    </location>
</feature>
<accession>A0A6A6HPE6</accession>
<evidence type="ECO:0000313" key="4">
    <source>
        <dbReference type="Proteomes" id="UP000800092"/>
    </source>
</evidence>
<name>A0A6A6HPE6_VIRVR</name>
<evidence type="ECO:0000256" key="1">
    <source>
        <dbReference type="SAM" id="Coils"/>
    </source>
</evidence>
<feature type="compositionally biased region" description="Basic and acidic residues" evidence="2">
    <location>
        <begin position="1191"/>
        <end position="1208"/>
    </location>
</feature>
<feature type="compositionally biased region" description="Basic and acidic residues" evidence="2">
    <location>
        <begin position="211"/>
        <end position="230"/>
    </location>
</feature>
<feature type="compositionally biased region" description="Basic and acidic residues" evidence="2">
    <location>
        <begin position="1571"/>
        <end position="1581"/>
    </location>
</feature>
<feature type="region of interest" description="Disordered" evidence="2">
    <location>
        <begin position="28"/>
        <end position="312"/>
    </location>
</feature>
<dbReference type="EMBL" id="ML991772">
    <property type="protein sequence ID" value="KAF2239668.1"/>
    <property type="molecule type" value="Genomic_DNA"/>
</dbReference>
<feature type="region of interest" description="Disordered" evidence="2">
    <location>
        <begin position="324"/>
        <end position="469"/>
    </location>
</feature>
<sequence>MDSDHNLLTGTDEPVTSQFIPVREFEMHHESGKETLRGESKSTSEQQIPTSPEALRAAAVSIEGTSELSKRSLPDGELFKRPPSSGNDPITAFTWRQAEKPKMDFVGNRKGPAGTKRPQVAQNTGSAKVPKEENESSLRRVTELVHTTEQPERRSLRPEHGKEPPTEDAEPSLSKRRLQHETAPEHVSTADAMTDSRYIPSEVRVLAPKDATLRELEKEQTQLDHARIEEIEPSGGVNRTKHSSDSNPQTENTHPLSLPNDTNPTLTRTTSSVFIGNPVVTDHHDCSAGQPRGINKPDEWNTRSSNVRGPGDLAKIRATAKALKVRPPKFGQRLETTLNDPKALGKGLESFKQKPRSSDTTNSKTLPDDHAVPTGDRDEVLGSPRPVAVSQIEGPSRDVGTANSEHPDEEIQMPRTIQHDPRKSGSNEDGGQPDSPILIENGSQDPKCHPSVPENNPKGAHLEDGVNLSESRPSILTSARALDAKNAKPRLHQRSSQGGPFKVTKHSMSRSGVLSEMPKITHGSRSSSTRPASMPVAGTMDIVHILQTKLRHDEQQSSEALANSKRESLQQTCALERAASVAQSKLEILEAEKEQLLAKTRHDQEQIQSLRKRAAVLENFVHGFSSDFSRVKEDLIKAQRNCSQLMEDKACQDSERVKLVRHFDSNLQRVDSLHRESKDVIADLQARIVCVTKEKEMLESNLNEKVGMLVEQRDLCATLQRHLEDVREAPRRVEECVQSVSQATMQKLEDVQISIEEVTIDKETQTLVADCKQYIESLRCAGDISTLDMERVQELIGKLSSSVSTKLEELGKTMKEVNCAGSYLETRLLEGLQSMRTDLERAQTLQQENISLRETKSTLDQKLSRSEDIASALRREIESLRGSETTLKDRISDLKLHANASQPLRTLQQDMKTVLEEMRAKNESFEVQLEAMKAETKEATRRVASADTLEKDLRRRNEELEAQVKETTEQVASFEFERKDMEQKTAQNLEAMRKAFDEEKDKLEQELKAANENASMQVRKHRGELESQLQSSMEQNDLSEAQIISLLGQVRGKDQEIARLRKTQTASIETIQQLQQSVQLASSNAQEMQQLKDRIASLSQECRSKDDSLRSMGTGNTSAKQELEKLTRQYAALQSSHKEDNARQPKRLSRQVSEAGDARKQTETTLENAQNPVGQAMLNCERKFQATLEANQKDSAEDLRDPREKRQVDNTSLLDQLLEACVETESIKQKLEEQAHTDCRVVPETQVLQTQLESQASSSANRRSLHTQSGCGRSASRVDIFKSPFEAGKTFHIHEDPDFDKENELGRRERLNENGVFFHQPRPQSQASQLDVLTLPAFTVFNEDTQHDSSLLSDAEPSQSNSLLDLDHQQSQVNERRPSSHSVHSGSPLGELIGHGNRDSPRHSQDSTPQRILARPNTGSKVARHRKGSTLQEQQDTTQLRVSTIHAEKNPRLAESRKSIDRRPVGFVHQQVPVDLAQLPKIPSNDRNFTDDFHQLDQTSVRATASQGRLWSRTPSDVEVPRTPTTQTVLAKSPAHCSPSKLTTFDGPSRVFPGHEDSRSNLKRQAAPDLDEVREGSDKKLKSSQVSKTGASGLEGFHSVEHQGATAQTSSPHFCQDKQVNRSESPRQAVNNKGFEFESQIQHSGIGRVESHLQKKQQTKISSSESKSRPVLKIKTSDSQAQFQGSHEILPAARSRIRSSVRGSQSTSRRSGQRPKKDKSRYDLRFSQELEGR</sequence>
<protein>
    <submittedName>
        <fullName evidence="3">Uncharacterized protein</fullName>
    </submittedName>
</protein>
<feature type="region of interest" description="Disordered" evidence="2">
    <location>
        <begin position="1191"/>
        <end position="1211"/>
    </location>
</feature>
<feature type="compositionally biased region" description="Basic and acidic residues" evidence="2">
    <location>
        <begin position="366"/>
        <end position="380"/>
    </location>
</feature>
<keyword evidence="1" id="KW-0175">Coiled coil</keyword>
<evidence type="ECO:0000256" key="2">
    <source>
        <dbReference type="SAM" id="MobiDB-lite"/>
    </source>
</evidence>
<feature type="compositionally biased region" description="Polar residues" evidence="2">
    <location>
        <begin position="1163"/>
        <end position="1173"/>
    </location>
</feature>
<feature type="compositionally biased region" description="Polar residues" evidence="2">
    <location>
        <begin position="1429"/>
        <end position="1439"/>
    </location>
</feature>
<feature type="compositionally biased region" description="Polar residues" evidence="2">
    <location>
        <begin position="245"/>
        <end position="274"/>
    </location>
</feature>
<feature type="coiled-coil region" evidence="1">
    <location>
        <begin position="904"/>
        <end position="1020"/>
    </location>
</feature>
<feature type="compositionally biased region" description="Basic and acidic residues" evidence="2">
    <location>
        <begin position="68"/>
        <end position="80"/>
    </location>
</feature>
<feature type="compositionally biased region" description="Basic and acidic residues" evidence="2">
    <location>
        <begin position="149"/>
        <end position="165"/>
    </location>
</feature>
<feature type="compositionally biased region" description="Basic and acidic residues" evidence="2">
    <location>
        <begin position="28"/>
        <end position="42"/>
    </location>
</feature>
<feature type="region of interest" description="Disordered" evidence="2">
    <location>
        <begin position="1132"/>
        <end position="1174"/>
    </location>
</feature>
<dbReference type="OrthoDB" id="5421656at2759"/>
<feature type="region of interest" description="Disordered" evidence="2">
    <location>
        <begin position="1512"/>
        <end position="1733"/>
    </location>
</feature>
<evidence type="ECO:0000313" key="3">
    <source>
        <dbReference type="EMBL" id="KAF2239668.1"/>
    </source>
</evidence>
<feature type="compositionally biased region" description="Low complexity" evidence="2">
    <location>
        <begin position="1698"/>
        <end position="1710"/>
    </location>
</feature>
<reference evidence="3" key="1">
    <citation type="journal article" date="2020" name="Stud. Mycol.">
        <title>101 Dothideomycetes genomes: a test case for predicting lifestyles and emergence of pathogens.</title>
        <authorList>
            <person name="Haridas S."/>
            <person name="Albert R."/>
            <person name="Binder M."/>
            <person name="Bloem J."/>
            <person name="Labutti K."/>
            <person name="Salamov A."/>
            <person name="Andreopoulos B."/>
            <person name="Baker S."/>
            <person name="Barry K."/>
            <person name="Bills G."/>
            <person name="Bluhm B."/>
            <person name="Cannon C."/>
            <person name="Castanera R."/>
            <person name="Culley D."/>
            <person name="Daum C."/>
            <person name="Ezra D."/>
            <person name="Gonzalez J."/>
            <person name="Henrissat B."/>
            <person name="Kuo A."/>
            <person name="Liang C."/>
            <person name="Lipzen A."/>
            <person name="Lutzoni F."/>
            <person name="Magnuson J."/>
            <person name="Mondo S."/>
            <person name="Nolan M."/>
            <person name="Ohm R."/>
            <person name="Pangilinan J."/>
            <person name="Park H.-J."/>
            <person name="Ramirez L."/>
            <person name="Alfaro M."/>
            <person name="Sun H."/>
            <person name="Tritt A."/>
            <person name="Yoshinaga Y."/>
            <person name="Zwiers L.-H."/>
            <person name="Turgeon B."/>
            <person name="Goodwin S."/>
            <person name="Spatafora J."/>
            <person name="Crous P."/>
            <person name="Grigoriev I."/>
        </authorList>
    </citation>
    <scope>NUCLEOTIDE SEQUENCE</scope>
    <source>
        <strain evidence="3">Tuck. ex Michener</strain>
    </source>
</reference>
<feature type="coiled-coil region" evidence="1">
    <location>
        <begin position="579"/>
        <end position="613"/>
    </location>
</feature>
<feature type="compositionally biased region" description="Basic and acidic residues" evidence="2">
    <location>
        <begin position="417"/>
        <end position="426"/>
    </location>
</feature>
<proteinExistence type="predicted"/>